<keyword evidence="2" id="KW-1133">Transmembrane helix</keyword>
<feature type="transmembrane region" description="Helical" evidence="2">
    <location>
        <begin position="60"/>
        <end position="80"/>
    </location>
</feature>
<feature type="region of interest" description="Disordered" evidence="1">
    <location>
        <begin position="690"/>
        <end position="721"/>
    </location>
</feature>
<evidence type="ECO:0000313" key="4">
    <source>
        <dbReference type="EMBL" id="CAL4986491.1"/>
    </source>
</evidence>
<protein>
    <recommendedName>
        <fullName evidence="3">DUF4220 domain-containing protein</fullName>
    </recommendedName>
</protein>
<feature type="transmembrane region" description="Helical" evidence="2">
    <location>
        <begin position="359"/>
        <end position="378"/>
    </location>
</feature>
<dbReference type="PANTHER" id="PTHR31325">
    <property type="entry name" value="OS01G0798800 PROTEIN-RELATED"/>
    <property type="match status" value="1"/>
</dbReference>
<dbReference type="EMBL" id="OZ075133">
    <property type="protein sequence ID" value="CAL4986491.1"/>
    <property type="molecule type" value="Genomic_DNA"/>
</dbReference>
<keyword evidence="2" id="KW-0812">Transmembrane</keyword>
<dbReference type="AlphaFoldDB" id="A0ABC9AU12"/>
<feature type="transmembrane region" description="Helical" evidence="2">
    <location>
        <begin position="25"/>
        <end position="48"/>
    </location>
</feature>
<evidence type="ECO:0000256" key="1">
    <source>
        <dbReference type="SAM" id="MobiDB-lite"/>
    </source>
</evidence>
<dbReference type="Proteomes" id="UP001497457">
    <property type="component" value="Chromosome 23rd"/>
</dbReference>
<dbReference type="Pfam" id="PF04578">
    <property type="entry name" value="DUF594"/>
    <property type="match status" value="1"/>
</dbReference>
<sequence>MAPSVPMVAITIFSAMKRLFKLDKVTGMASVELWVVMSTLLLVVRFLLDSVSVRDYSNKFMLATVQVLALLNFNMVQYTVGQMQPSGPSVVNDYFQVWAVLLVTLQYSVQVGRPYVTSKQIPLLDLMSSLWTGQLLRVQTVPTLRIPLWLIWTFNAARIVSYFFSFEKADEANQENTGLVADYMRYEHMLPPGNNVVRADPLTMTGYNYLVHGEDKVSREILEQEWEAGPFLEEERRIGSDKYRVVLNLEHKELITLEKIWTVHGGDRLLGTAADPANRLKDVCLSFALHKMLRRRFHNLPIHEASPAVREKMTRLVFQYILQDVDNYERAFRVTEVELCFLRDSFYSRHASTFANGFPFLRMLLSLLLIVAVGYIAYPVRSIPHRMDPADKNRITHGVFVTRFIIGLIVTKELWEMYIYALAPWTKVQVICNYVKHQYLRRPLVEKAMKLVFCLIRSGKWNRQIGQYNLLISCRRRIVKKTSIKLRAEVQKAILDSFKGLQQQQDMKKLDSYLSNAFVSNQSLLSKFARKDQELEADTHKILAWHIATCLCEINLLSDAAKRKKTSWLRSGPLIKESRVHRDVWKHYVTAVSLSNYCAYLLTEELVPDNGLVATRVFNEVRLEARWAIFGRRRSRTLQDIFDKLEMIVGNPANMSGNEEREEEHLGNDAGNIAAEEQVIQGEEIQEDIEGGNKNEDNFVVNNAPHDDEEPDQGAPMSGGDGFDNTILKIGSEFGMQLIKAYEERGQADLWRDLETFWTGFLLHLAASTRAAKHKNHLARNGELITHLWALLSHAGYLGNARHAEDILDPKDLLNDPSLA</sequence>
<evidence type="ECO:0000256" key="2">
    <source>
        <dbReference type="SAM" id="Phobius"/>
    </source>
</evidence>
<evidence type="ECO:0000313" key="5">
    <source>
        <dbReference type="Proteomes" id="UP001497457"/>
    </source>
</evidence>
<organism evidence="4 5">
    <name type="scientific">Urochloa decumbens</name>
    <dbReference type="NCBI Taxonomy" id="240449"/>
    <lineage>
        <taxon>Eukaryota</taxon>
        <taxon>Viridiplantae</taxon>
        <taxon>Streptophyta</taxon>
        <taxon>Embryophyta</taxon>
        <taxon>Tracheophyta</taxon>
        <taxon>Spermatophyta</taxon>
        <taxon>Magnoliopsida</taxon>
        <taxon>Liliopsida</taxon>
        <taxon>Poales</taxon>
        <taxon>Poaceae</taxon>
        <taxon>PACMAD clade</taxon>
        <taxon>Panicoideae</taxon>
        <taxon>Panicodae</taxon>
        <taxon>Paniceae</taxon>
        <taxon>Melinidinae</taxon>
        <taxon>Urochloa</taxon>
    </lineage>
</organism>
<proteinExistence type="predicted"/>
<gene>
    <name evidence="4" type="ORF">URODEC1_LOCUS58420</name>
</gene>
<reference evidence="4" key="1">
    <citation type="submission" date="2024-10" db="EMBL/GenBank/DDBJ databases">
        <authorList>
            <person name="Ryan C."/>
        </authorList>
    </citation>
    <scope>NUCLEOTIDE SEQUENCE [LARGE SCALE GENOMIC DNA]</scope>
</reference>
<dbReference type="InterPro" id="IPR025315">
    <property type="entry name" value="DUF4220"/>
</dbReference>
<dbReference type="InterPro" id="IPR007658">
    <property type="entry name" value="DUF594"/>
</dbReference>
<accession>A0ABC9AU12</accession>
<feature type="domain" description="DUF4220" evidence="3">
    <location>
        <begin position="70"/>
        <end position="471"/>
    </location>
</feature>
<keyword evidence="2" id="KW-0472">Membrane</keyword>
<dbReference type="Pfam" id="PF13968">
    <property type="entry name" value="DUF4220"/>
    <property type="match status" value="1"/>
</dbReference>
<name>A0ABC9AU12_9POAL</name>
<keyword evidence="5" id="KW-1185">Reference proteome</keyword>
<evidence type="ECO:0000259" key="3">
    <source>
        <dbReference type="Pfam" id="PF13968"/>
    </source>
</evidence>